<organism evidence="2">
    <name type="scientific">Ceratitis capitata</name>
    <name type="common">Mediterranean fruit fly</name>
    <name type="synonym">Tephritis capitata</name>
    <dbReference type="NCBI Taxonomy" id="7213"/>
    <lineage>
        <taxon>Eukaryota</taxon>
        <taxon>Metazoa</taxon>
        <taxon>Ecdysozoa</taxon>
        <taxon>Arthropoda</taxon>
        <taxon>Hexapoda</taxon>
        <taxon>Insecta</taxon>
        <taxon>Pterygota</taxon>
        <taxon>Neoptera</taxon>
        <taxon>Endopterygota</taxon>
        <taxon>Diptera</taxon>
        <taxon>Brachycera</taxon>
        <taxon>Muscomorpha</taxon>
        <taxon>Tephritoidea</taxon>
        <taxon>Tephritidae</taxon>
        <taxon>Ceratitis</taxon>
        <taxon>Ceratitis</taxon>
    </lineage>
</organism>
<feature type="region of interest" description="Disordered" evidence="1">
    <location>
        <begin position="475"/>
        <end position="504"/>
    </location>
</feature>
<dbReference type="OrthoDB" id="8029436at2759"/>
<evidence type="ECO:0000256" key="1">
    <source>
        <dbReference type="SAM" id="MobiDB-lite"/>
    </source>
</evidence>
<feature type="region of interest" description="Disordered" evidence="1">
    <location>
        <begin position="324"/>
        <end position="353"/>
    </location>
</feature>
<protein>
    <submittedName>
        <fullName evidence="2">Uncharacterized protein</fullName>
    </submittedName>
</protein>
<reference evidence="2" key="2">
    <citation type="journal article" date="2014" name="BMC Genomics">
        <title>A genomic perspective to assessing quality of mass-reared SIT flies used in Mediterranean fruit fly (Ceratitis capitata) eradication in California.</title>
        <authorList>
            <person name="Calla B."/>
            <person name="Hall B."/>
            <person name="Hou S."/>
            <person name="Geib S.M."/>
        </authorList>
    </citation>
    <scope>NUCLEOTIDE SEQUENCE</scope>
</reference>
<name>W8C7I2_CERCA</name>
<feature type="region of interest" description="Disordered" evidence="1">
    <location>
        <begin position="418"/>
        <end position="444"/>
    </location>
</feature>
<proteinExistence type="evidence at transcript level"/>
<feature type="compositionally biased region" description="Low complexity" evidence="1">
    <location>
        <begin position="430"/>
        <end position="439"/>
    </location>
</feature>
<dbReference type="AlphaFoldDB" id="W8C7I2"/>
<feature type="non-terminal residue" evidence="2">
    <location>
        <position position="1"/>
    </location>
</feature>
<evidence type="ECO:0000313" key="2">
    <source>
        <dbReference type="EMBL" id="JAC06034.1"/>
    </source>
</evidence>
<reference evidence="2" key="1">
    <citation type="submission" date="2013-07" db="EMBL/GenBank/DDBJ databases">
        <authorList>
            <person name="Geib S."/>
        </authorList>
    </citation>
    <scope>NUCLEOTIDE SEQUENCE</scope>
</reference>
<sequence length="524" mass="59219">VKAHTTSAFALNKMDIFFSQCFRIIWNTSFPDKQLRYMLFIFYLLSCREITCGKETTLQRRFMWKQMHMDNLMSDMATGAYAMKHMLSDLVPTAHSVVPRKLLDYLPSETTRVKYIIHNPTTKKPVKIIKLRPTKKVVKIMHKPSGTTDLKVVNPHKNGFPPHLSNDQMEKLEKQQELIAEGRLSFKTGDNLLNQISEGEKQAQQTQPEIHEEYNSWLPVLDTGNLASEYPLHKPNVLSSLHTSIMAESLPKPEKQIAENPIISNNEVNQHQNFDILDAQDYHDQAPHSNSYEVTEHIAEESVALPLSQGSRISVRIGNAPSRFSLKQGTNIPNREKFSTTSTTTTTEEPPNYPPSFLRRFQERSNAVAASASPTSAIRTKQRKILVEQSDWTPGANIGNSREAVKLRTRLQGMKPRIKSEKWPPEPLNSSSPTSITHSTPDKFSASDSFAEINSSIFTTATTTPNSAIETKQLSAKTASGRLRDQPQSPSVKGRQRAELPKLQQMRLNNRGSIKFGDKIFLEE</sequence>
<accession>W8C7I2</accession>
<dbReference type="EMBL" id="GAMC01000522">
    <property type="protein sequence ID" value="JAC06034.1"/>
    <property type="molecule type" value="mRNA"/>
</dbReference>